<name>A0ABN2NCK1_9MICO</name>
<reference evidence="3" key="1">
    <citation type="journal article" date="2019" name="Int. J. Syst. Evol. Microbiol.">
        <title>The Global Catalogue of Microorganisms (GCM) 10K type strain sequencing project: providing services to taxonomists for standard genome sequencing and annotation.</title>
        <authorList>
            <consortium name="The Broad Institute Genomics Platform"/>
            <consortium name="The Broad Institute Genome Sequencing Center for Infectious Disease"/>
            <person name="Wu L."/>
            <person name="Ma J."/>
        </authorList>
    </citation>
    <scope>NUCLEOTIDE SEQUENCE [LARGE SCALE GENOMIC DNA]</scope>
    <source>
        <strain evidence="3">JCM 14326</strain>
    </source>
</reference>
<gene>
    <name evidence="2" type="ORF">GCM10009751_19140</name>
</gene>
<dbReference type="SUPFAM" id="SSF47090">
    <property type="entry name" value="PGBD-like"/>
    <property type="match status" value="1"/>
</dbReference>
<keyword evidence="3" id="KW-1185">Reference proteome</keyword>
<organism evidence="2 3">
    <name type="scientific">Myceligenerans crystallogenes</name>
    <dbReference type="NCBI Taxonomy" id="316335"/>
    <lineage>
        <taxon>Bacteria</taxon>
        <taxon>Bacillati</taxon>
        <taxon>Actinomycetota</taxon>
        <taxon>Actinomycetes</taxon>
        <taxon>Micrococcales</taxon>
        <taxon>Promicromonosporaceae</taxon>
        <taxon>Myceligenerans</taxon>
    </lineage>
</organism>
<dbReference type="InterPro" id="IPR017853">
    <property type="entry name" value="GH"/>
</dbReference>
<feature type="domain" description="Rv2525c-like glycoside hydrolase-like" evidence="1">
    <location>
        <begin position="287"/>
        <end position="470"/>
    </location>
</feature>
<dbReference type="CDD" id="cd06418">
    <property type="entry name" value="GH25_BacA-like"/>
    <property type="match status" value="1"/>
</dbReference>
<accession>A0ABN2NCK1</accession>
<dbReference type="Gene3D" id="3.20.20.80">
    <property type="entry name" value="Glycosidases"/>
    <property type="match status" value="1"/>
</dbReference>
<dbReference type="Proteomes" id="UP001501094">
    <property type="component" value="Unassembled WGS sequence"/>
</dbReference>
<dbReference type="EMBL" id="BAAANL010000003">
    <property type="protein sequence ID" value="GAA1861606.1"/>
    <property type="molecule type" value="Genomic_DNA"/>
</dbReference>
<dbReference type="RefSeq" id="WP_344101997.1">
    <property type="nucleotide sequence ID" value="NZ_BAAANL010000003.1"/>
</dbReference>
<sequence>MTVEENGKTGWETIYALTRALQFELGITTLSDSFGPATLSALQAKYPAINASTTRSGNFTRIIQAALYCKGYDGGEIDGVFNDRVAASIIMLKEHMGVSGVYPGSDLTPKVYKGLLNMDPYILVNYGSAKGSESIQAIQRWLNGRYIIRRDFFIIPCDGHHSRSVAKSMLFAIQYEAGLADGVANGVFGPTTQDKLRERPLGPGSSGVWVSLFSAALILNKRGSAFTSNFGTALSTATADFQSFSALPVTGTANFATWASLLVSYGDQSRRGAAADCVTTVTAARAQTLYSAGYRHVGRYLRNVPGSTLDKAIKPGELAAIGSSGLGCFPIYQTYGRGASYFDRNRGVSDAFDAMEWARRHGFMPNTRIYFAVDYDALDGEVTSNVLPYFQGVYETVSEASGYKVGIYGARNVCQRVSDAGYADRSFVCDMSSGFSGNLGYPLPTNWAFDQISTITVGSGDGLIEIDNNVASGRDSGQVVFNEPDYVENLDDEFDVSLHDAALADVRAYLESVGVPETGGEGWTADKDWATLGGNSSTRSFEMVAIGLDWLFTGLARELRIRKALIQAPVLWEMRKWNPADLAADEAVKAGLDDDCSTGIGQIFARVAIEARNYCVTRGIISGSVLDPAADLKAVWDKLYGDIHYNVKSVAYLTLLNAYQIGLPRPTVNTGFADVQKIIARYNGTNEAAAQYGRDVGGLYEVLERYHRAVREA</sequence>
<evidence type="ECO:0000259" key="1">
    <source>
        <dbReference type="Pfam" id="PF08924"/>
    </source>
</evidence>
<dbReference type="InterPro" id="IPR036365">
    <property type="entry name" value="PGBD-like_sf"/>
</dbReference>
<dbReference type="Pfam" id="PF08924">
    <property type="entry name" value="Rv2525c_GlyHyd-like"/>
    <property type="match status" value="1"/>
</dbReference>
<dbReference type="SUPFAM" id="SSF51445">
    <property type="entry name" value="(Trans)glycosidases"/>
    <property type="match status" value="1"/>
</dbReference>
<comment type="caution">
    <text evidence="2">The sequence shown here is derived from an EMBL/GenBank/DDBJ whole genome shotgun (WGS) entry which is preliminary data.</text>
</comment>
<evidence type="ECO:0000313" key="3">
    <source>
        <dbReference type="Proteomes" id="UP001501094"/>
    </source>
</evidence>
<proteinExistence type="predicted"/>
<protein>
    <submittedName>
        <fullName evidence="2">DUF1906 domain-containing protein</fullName>
    </submittedName>
</protein>
<evidence type="ECO:0000313" key="2">
    <source>
        <dbReference type="EMBL" id="GAA1861606.1"/>
    </source>
</evidence>
<dbReference type="InterPro" id="IPR015020">
    <property type="entry name" value="Rv2525c-like_Glyco_Hydro-like"/>
</dbReference>